<proteinExistence type="predicted"/>
<dbReference type="AlphaFoldDB" id="A0A6A6H182"/>
<protein>
    <submittedName>
        <fullName evidence="2">Uncharacterized protein</fullName>
    </submittedName>
</protein>
<dbReference type="Proteomes" id="UP000800092">
    <property type="component" value="Unassembled WGS sequence"/>
</dbReference>
<organism evidence="2 3">
    <name type="scientific">Viridothelium virens</name>
    <name type="common">Speckled blister lichen</name>
    <name type="synonym">Trypethelium virens</name>
    <dbReference type="NCBI Taxonomy" id="1048519"/>
    <lineage>
        <taxon>Eukaryota</taxon>
        <taxon>Fungi</taxon>
        <taxon>Dikarya</taxon>
        <taxon>Ascomycota</taxon>
        <taxon>Pezizomycotina</taxon>
        <taxon>Dothideomycetes</taxon>
        <taxon>Dothideomycetes incertae sedis</taxon>
        <taxon>Trypetheliales</taxon>
        <taxon>Trypetheliaceae</taxon>
        <taxon>Viridothelium</taxon>
    </lineage>
</organism>
<sequence>MEISFWAMLATAAFTPSKLRGATDCRECTERVRAASAMEAGHGSHDPGQGWQLQKAAAPANLPNSLIKSPLMTQFLSRLGSVAQRRSKASVKASLSVHAFQHQHHCQGHCHQSSIQSPEFSPSLMSSMALSMPRLTVRRRPSLNSCCGSQIRLSLVLNPTKPPIAPSLSCDLSSSAKNSHDYRTSDSEKIVDRTS</sequence>
<accession>A0A6A6H182</accession>
<reference evidence="2" key="1">
    <citation type="journal article" date="2020" name="Stud. Mycol.">
        <title>101 Dothideomycetes genomes: a test case for predicting lifestyles and emergence of pathogens.</title>
        <authorList>
            <person name="Haridas S."/>
            <person name="Albert R."/>
            <person name="Binder M."/>
            <person name="Bloem J."/>
            <person name="Labutti K."/>
            <person name="Salamov A."/>
            <person name="Andreopoulos B."/>
            <person name="Baker S."/>
            <person name="Barry K."/>
            <person name="Bills G."/>
            <person name="Bluhm B."/>
            <person name="Cannon C."/>
            <person name="Castanera R."/>
            <person name="Culley D."/>
            <person name="Daum C."/>
            <person name="Ezra D."/>
            <person name="Gonzalez J."/>
            <person name="Henrissat B."/>
            <person name="Kuo A."/>
            <person name="Liang C."/>
            <person name="Lipzen A."/>
            <person name="Lutzoni F."/>
            <person name="Magnuson J."/>
            <person name="Mondo S."/>
            <person name="Nolan M."/>
            <person name="Ohm R."/>
            <person name="Pangilinan J."/>
            <person name="Park H.-J."/>
            <person name="Ramirez L."/>
            <person name="Alfaro M."/>
            <person name="Sun H."/>
            <person name="Tritt A."/>
            <person name="Yoshinaga Y."/>
            <person name="Zwiers L.-H."/>
            <person name="Turgeon B."/>
            <person name="Goodwin S."/>
            <person name="Spatafora J."/>
            <person name="Crous P."/>
            <person name="Grigoriev I."/>
        </authorList>
    </citation>
    <scope>NUCLEOTIDE SEQUENCE</scope>
    <source>
        <strain evidence="2">Tuck. ex Michener</strain>
    </source>
</reference>
<evidence type="ECO:0000313" key="2">
    <source>
        <dbReference type="EMBL" id="KAF2231639.1"/>
    </source>
</evidence>
<evidence type="ECO:0000313" key="3">
    <source>
        <dbReference type="Proteomes" id="UP000800092"/>
    </source>
</evidence>
<name>A0A6A6H182_VIRVR</name>
<feature type="compositionally biased region" description="Basic and acidic residues" evidence="1">
    <location>
        <begin position="178"/>
        <end position="195"/>
    </location>
</feature>
<feature type="region of interest" description="Disordered" evidence="1">
    <location>
        <begin position="172"/>
        <end position="195"/>
    </location>
</feature>
<dbReference type="EMBL" id="ML991824">
    <property type="protein sequence ID" value="KAF2231639.1"/>
    <property type="molecule type" value="Genomic_DNA"/>
</dbReference>
<gene>
    <name evidence="2" type="ORF">EV356DRAFT_286100</name>
</gene>
<evidence type="ECO:0000256" key="1">
    <source>
        <dbReference type="SAM" id="MobiDB-lite"/>
    </source>
</evidence>
<keyword evidence="3" id="KW-1185">Reference proteome</keyword>